<dbReference type="GO" id="GO:0019464">
    <property type="term" value="P:glycine decarboxylation via glycine cleavage system"/>
    <property type="evidence" value="ECO:0007669"/>
    <property type="project" value="UniProtKB-UniRule"/>
</dbReference>
<dbReference type="GO" id="GO:0009249">
    <property type="term" value="P:protein lipoylation"/>
    <property type="evidence" value="ECO:0007669"/>
    <property type="project" value="TreeGrafter"/>
</dbReference>
<dbReference type="InterPro" id="IPR003016">
    <property type="entry name" value="2-oxoA_DH_lipoyl-BS"/>
</dbReference>
<dbReference type="InterPro" id="IPR033753">
    <property type="entry name" value="GCV_H/Fam206"/>
</dbReference>
<dbReference type="PANTHER" id="PTHR11715:SF3">
    <property type="entry name" value="GLYCINE CLEAVAGE SYSTEM H PROTEIN-RELATED"/>
    <property type="match status" value="1"/>
</dbReference>
<gene>
    <name evidence="3" type="primary">gcvH</name>
    <name evidence="6" type="ORF">AC529_01610</name>
</gene>
<organism evidence="6 7">
    <name type="scientific">Thermobifida cellulosilytica TB100</name>
    <dbReference type="NCBI Taxonomy" id="665004"/>
    <lineage>
        <taxon>Bacteria</taxon>
        <taxon>Bacillati</taxon>
        <taxon>Actinomycetota</taxon>
        <taxon>Actinomycetes</taxon>
        <taxon>Streptosporangiales</taxon>
        <taxon>Nocardiopsidaceae</taxon>
        <taxon>Thermobifida</taxon>
    </lineage>
</organism>
<dbReference type="InterPro" id="IPR017453">
    <property type="entry name" value="GCV_H_sub"/>
</dbReference>
<dbReference type="PROSITE" id="PS00189">
    <property type="entry name" value="LIPOYL"/>
    <property type="match status" value="1"/>
</dbReference>
<dbReference type="InterPro" id="IPR002930">
    <property type="entry name" value="GCV_H"/>
</dbReference>
<keyword evidence="2 3" id="KW-0450">Lipoyl</keyword>
<feature type="domain" description="Lipoyl-binding" evidence="5">
    <location>
        <begin position="22"/>
        <end position="104"/>
    </location>
</feature>
<keyword evidence="7" id="KW-1185">Reference proteome</keyword>
<evidence type="ECO:0000313" key="7">
    <source>
        <dbReference type="Proteomes" id="UP000074382"/>
    </source>
</evidence>
<dbReference type="NCBIfam" id="TIGR00527">
    <property type="entry name" value="gcvH"/>
    <property type="match status" value="1"/>
</dbReference>
<comment type="similarity">
    <text evidence="1 3">Belongs to the GcvH family.</text>
</comment>
<dbReference type="RefSeq" id="WP_068758298.1">
    <property type="nucleotide sequence ID" value="NZ_KQ950185.1"/>
</dbReference>
<comment type="cofactor">
    <cofactor evidence="3">
        <name>(R)-lipoate</name>
        <dbReference type="ChEBI" id="CHEBI:83088"/>
    </cofactor>
    <text evidence="3">Binds 1 lipoyl cofactor covalently.</text>
</comment>
<evidence type="ECO:0000256" key="1">
    <source>
        <dbReference type="ARBA" id="ARBA00009249"/>
    </source>
</evidence>
<dbReference type="Proteomes" id="UP000074382">
    <property type="component" value="Unassembled WGS sequence"/>
</dbReference>
<name>A0A147KMF1_THECS</name>
<dbReference type="HAMAP" id="MF_00272">
    <property type="entry name" value="GcvH"/>
    <property type="match status" value="1"/>
</dbReference>
<comment type="subunit">
    <text evidence="3">The glycine cleavage system is composed of four proteins: P, T, L and H.</text>
</comment>
<dbReference type="Pfam" id="PF01597">
    <property type="entry name" value="GCV_H"/>
    <property type="match status" value="1"/>
</dbReference>
<dbReference type="EMBL" id="LGEM01000009">
    <property type="protein sequence ID" value="KUP98429.1"/>
    <property type="molecule type" value="Genomic_DNA"/>
</dbReference>
<dbReference type="CDD" id="cd06848">
    <property type="entry name" value="GCS_H"/>
    <property type="match status" value="1"/>
</dbReference>
<evidence type="ECO:0000256" key="3">
    <source>
        <dbReference type="HAMAP-Rule" id="MF_00272"/>
    </source>
</evidence>
<evidence type="ECO:0000256" key="4">
    <source>
        <dbReference type="PIRSR" id="PIRSR617453-50"/>
    </source>
</evidence>
<dbReference type="OrthoDB" id="9796712at2"/>
<evidence type="ECO:0000256" key="2">
    <source>
        <dbReference type="ARBA" id="ARBA00022823"/>
    </source>
</evidence>
<dbReference type="PROSITE" id="PS50968">
    <property type="entry name" value="BIOTINYL_LIPOYL"/>
    <property type="match status" value="1"/>
</dbReference>
<dbReference type="Gene3D" id="2.40.50.100">
    <property type="match status" value="1"/>
</dbReference>
<dbReference type="AlphaFoldDB" id="A0A147KMF1"/>
<dbReference type="GO" id="GO:0005960">
    <property type="term" value="C:glycine cleavage complex"/>
    <property type="evidence" value="ECO:0007669"/>
    <property type="project" value="InterPro"/>
</dbReference>
<dbReference type="STRING" id="665004.AC529_01610"/>
<evidence type="ECO:0000313" key="6">
    <source>
        <dbReference type="EMBL" id="KUP98429.1"/>
    </source>
</evidence>
<dbReference type="PANTHER" id="PTHR11715">
    <property type="entry name" value="GLYCINE CLEAVAGE SYSTEM H PROTEIN"/>
    <property type="match status" value="1"/>
</dbReference>
<accession>A0A147KMF1</accession>
<reference evidence="7" key="1">
    <citation type="journal article" date="2017" name="Acta Aliment.">
        <title>Plant polysaccharide degrading enzyme system of Thermpbifida cellulosilytica TB100 revealed by de novo genome project data.</title>
        <authorList>
            <person name="Toth A."/>
            <person name="Baka E."/>
            <person name="Luzics S."/>
            <person name="Bata-Vidacs I."/>
            <person name="Nagy I."/>
            <person name="Balint B."/>
            <person name="Herceg R."/>
            <person name="Olasz F."/>
            <person name="Wilk T."/>
            <person name="Nagy T."/>
            <person name="Kriszt B."/>
            <person name="Nagy I."/>
            <person name="Kukolya J."/>
        </authorList>
    </citation>
    <scope>NUCLEOTIDE SEQUENCE [LARGE SCALE GENOMIC DNA]</scope>
    <source>
        <strain evidence="7">TB100</strain>
    </source>
</reference>
<feature type="modified residue" description="N6-lipoyllysine" evidence="3 4">
    <location>
        <position position="63"/>
    </location>
</feature>
<dbReference type="GO" id="GO:0005829">
    <property type="term" value="C:cytosol"/>
    <property type="evidence" value="ECO:0007669"/>
    <property type="project" value="TreeGrafter"/>
</dbReference>
<sequence length="126" mass="13388">MSVPAELGYTKEHEWVAVNEDIATVGITAFAAEALGDIVYVELPEVGSTVTAGDSCGEIESHKSVSEIYSPVSGEVVDVNQAAVDDPELIGSDPYGRGWLFKVELADEPADLLTPEQYTQLTEGEG</sequence>
<comment type="function">
    <text evidence="3">The glycine cleavage system catalyzes the degradation of glycine. The H protein shuttles the methylamine group of glycine from the P protein to the T protein.</text>
</comment>
<dbReference type="SUPFAM" id="SSF51230">
    <property type="entry name" value="Single hybrid motif"/>
    <property type="match status" value="1"/>
</dbReference>
<dbReference type="PATRIC" id="fig|665004.4.peg.3675"/>
<dbReference type="InterPro" id="IPR000089">
    <property type="entry name" value="Biotin_lipoyl"/>
</dbReference>
<dbReference type="NCBIfam" id="NF002270">
    <property type="entry name" value="PRK01202.1"/>
    <property type="match status" value="1"/>
</dbReference>
<dbReference type="InterPro" id="IPR011053">
    <property type="entry name" value="Single_hybrid_motif"/>
</dbReference>
<comment type="caution">
    <text evidence="6">The sequence shown here is derived from an EMBL/GenBank/DDBJ whole genome shotgun (WGS) entry which is preliminary data.</text>
</comment>
<protein>
    <recommendedName>
        <fullName evidence="3">Glycine cleavage system H protein</fullName>
    </recommendedName>
</protein>
<evidence type="ECO:0000259" key="5">
    <source>
        <dbReference type="PROSITE" id="PS50968"/>
    </source>
</evidence>
<proteinExistence type="inferred from homology"/>